<dbReference type="GO" id="GO:0005524">
    <property type="term" value="F:ATP binding"/>
    <property type="evidence" value="ECO:0007669"/>
    <property type="project" value="InterPro"/>
</dbReference>
<dbReference type="Gene3D" id="3.40.50.300">
    <property type="entry name" value="P-loop containing nucleotide triphosphate hydrolases"/>
    <property type="match status" value="2"/>
</dbReference>
<organism evidence="2 3">
    <name type="scientific">Candidatus Thiomargarita nelsonii</name>
    <dbReference type="NCBI Taxonomy" id="1003181"/>
    <lineage>
        <taxon>Bacteria</taxon>
        <taxon>Pseudomonadati</taxon>
        <taxon>Pseudomonadota</taxon>
        <taxon>Gammaproteobacteria</taxon>
        <taxon>Thiotrichales</taxon>
        <taxon>Thiotrichaceae</taxon>
        <taxon>Thiomargarita</taxon>
    </lineage>
</organism>
<dbReference type="AlphaFoldDB" id="A0A0A6P157"/>
<dbReference type="GO" id="GO:0016887">
    <property type="term" value="F:ATP hydrolysis activity"/>
    <property type="evidence" value="ECO:0007669"/>
    <property type="project" value="InterPro"/>
</dbReference>
<dbReference type="Proteomes" id="UP000076962">
    <property type="component" value="Unassembled WGS sequence"/>
</dbReference>
<dbReference type="PANTHER" id="PTHR43581">
    <property type="entry name" value="ATP/GTP PHOSPHATASE"/>
    <property type="match status" value="1"/>
</dbReference>
<accession>A0A0A6P157</accession>
<gene>
    <name evidence="2" type="ORF">THIOM_001474</name>
</gene>
<dbReference type="EMBL" id="LUTY01000781">
    <property type="protein sequence ID" value="OAD22716.1"/>
    <property type="molecule type" value="Genomic_DNA"/>
</dbReference>
<feature type="domain" description="ATPase AAA-type core" evidence="1">
    <location>
        <begin position="24"/>
        <end position="303"/>
    </location>
</feature>
<name>A0A0A6P157_9GAMM</name>
<dbReference type="PATRIC" id="fig|1003181.4.peg.2042"/>
<evidence type="ECO:0000313" key="2">
    <source>
        <dbReference type="EMBL" id="OAD22716.1"/>
    </source>
</evidence>
<reference evidence="2 3" key="1">
    <citation type="submission" date="2016-05" db="EMBL/GenBank/DDBJ databases">
        <title>Single-cell genome of chain-forming Candidatus Thiomargarita nelsonii and comparison to other large sulfur-oxidizing bacteria.</title>
        <authorList>
            <person name="Winkel M."/>
            <person name="Salman V."/>
            <person name="Woyke T."/>
            <person name="Schulz-Vogt H."/>
            <person name="Richter M."/>
            <person name="Flood B."/>
            <person name="Bailey J."/>
            <person name="Amann R."/>
            <person name="Mussmann M."/>
        </authorList>
    </citation>
    <scope>NUCLEOTIDE SEQUENCE [LARGE SCALE GENOMIC DNA]</scope>
    <source>
        <strain evidence="2 3">THI036</strain>
    </source>
</reference>
<evidence type="ECO:0000313" key="3">
    <source>
        <dbReference type="Proteomes" id="UP000076962"/>
    </source>
</evidence>
<proteinExistence type="predicted"/>
<dbReference type="InterPro" id="IPR051396">
    <property type="entry name" value="Bact_Antivir_Def_Nuclease"/>
</dbReference>
<keyword evidence="3" id="KW-1185">Reference proteome</keyword>
<protein>
    <submittedName>
        <fullName evidence="2">ATPase-like protein</fullName>
    </submittedName>
</protein>
<evidence type="ECO:0000259" key="1">
    <source>
        <dbReference type="Pfam" id="PF13304"/>
    </source>
</evidence>
<dbReference type="InterPro" id="IPR027417">
    <property type="entry name" value="P-loop_NTPase"/>
</dbReference>
<sequence length="358" mass="41150">MIKNVEIENFRCFGKSKFSGFSRINLIGGKNNAGKTAFLEALYLNNSPQELSVMHIRGIDEARIKSLAAKAWNNLFLDKDKKAMIAMQFVNEEHKTSLLEISMPQSKRDVIQIIQKLELSKHFFKKGSDLSLLQFNYQVDNEFRETLSLIAHSDGFTIYEPNIPSHLTFTKIAFCPSDDKLSSKHLAEQYDLAYINHHSDKLLKVFQIIDPSIEDVRTLNIGEPSIYLQRKNEEHMPLSLFGDSLNRATDFLMKLVNNQNGILLIDEIENGFHHTSLRELWRLLFDLTAEFNVQIFATTHSLEMLQAFTAVSSQIEDGEAGYYFEFARHIKTSQIIGIKYEMDVLEYGLKRQKGVRGE</sequence>
<dbReference type="Pfam" id="PF13304">
    <property type="entry name" value="AAA_21"/>
    <property type="match status" value="1"/>
</dbReference>
<comment type="caution">
    <text evidence="2">The sequence shown here is derived from an EMBL/GenBank/DDBJ whole genome shotgun (WGS) entry which is preliminary data.</text>
</comment>
<dbReference type="SUPFAM" id="SSF52540">
    <property type="entry name" value="P-loop containing nucleoside triphosphate hydrolases"/>
    <property type="match status" value="1"/>
</dbReference>
<dbReference type="PANTHER" id="PTHR43581:SF4">
    <property type="entry name" value="ATP_GTP PHOSPHATASE"/>
    <property type="match status" value="1"/>
</dbReference>
<dbReference type="InterPro" id="IPR003959">
    <property type="entry name" value="ATPase_AAA_core"/>
</dbReference>